<organism evidence="1 2">
    <name type="scientific">Oceanidesulfovibrio indonesiensis</name>
    <dbReference type="NCBI Taxonomy" id="54767"/>
    <lineage>
        <taxon>Bacteria</taxon>
        <taxon>Pseudomonadati</taxon>
        <taxon>Thermodesulfobacteriota</taxon>
        <taxon>Desulfovibrionia</taxon>
        <taxon>Desulfovibrionales</taxon>
        <taxon>Desulfovibrionaceae</taxon>
        <taxon>Oceanidesulfovibrio</taxon>
    </lineage>
</organism>
<proteinExistence type="predicted"/>
<keyword evidence="2" id="KW-1185">Reference proteome</keyword>
<evidence type="ECO:0000313" key="1">
    <source>
        <dbReference type="EMBL" id="TVM14509.1"/>
    </source>
</evidence>
<reference evidence="1 2" key="1">
    <citation type="submission" date="2018-06" db="EMBL/GenBank/DDBJ databases">
        <title>Complete genome of Desulfovibrio indonesiensis P37SLT.</title>
        <authorList>
            <person name="Crispim J.S."/>
            <person name="Vidigal P.M.P."/>
            <person name="Silva L.C.F."/>
            <person name="Laguardia C.N."/>
            <person name="Araujo L.C."/>
            <person name="Dias R.S."/>
            <person name="Sousa M.P."/>
            <person name="Paula S.O."/>
            <person name="Silva C."/>
        </authorList>
    </citation>
    <scope>NUCLEOTIDE SEQUENCE [LARGE SCALE GENOMIC DNA]</scope>
    <source>
        <strain evidence="1 2">P37SLT</strain>
    </source>
</reference>
<dbReference type="Proteomes" id="UP000448292">
    <property type="component" value="Unassembled WGS sequence"/>
</dbReference>
<gene>
    <name evidence="1" type="ORF">DPQ33_17490</name>
</gene>
<dbReference type="EMBL" id="QMIE01000024">
    <property type="protein sequence ID" value="TVM14509.1"/>
    <property type="molecule type" value="Genomic_DNA"/>
</dbReference>
<dbReference type="RefSeq" id="WP_144304515.1">
    <property type="nucleotide sequence ID" value="NZ_QMIE01000024.1"/>
</dbReference>
<evidence type="ECO:0000313" key="2">
    <source>
        <dbReference type="Proteomes" id="UP000448292"/>
    </source>
</evidence>
<dbReference type="AlphaFoldDB" id="A0A7M3MAY7"/>
<comment type="caution">
    <text evidence="1">The sequence shown here is derived from an EMBL/GenBank/DDBJ whole genome shotgun (WGS) entry which is preliminary data.</text>
</comment>
<name>A0A7M3MAY7_9BACT</name>
<sequence>MPNYNNNHKVTISMFSKDYFDKLLFDFGIGFVPSEQNDENWLEIMVNPYGLENFKEFQEIIRGRLDFKLDAKHIASEIPLIDGGVQRIHVYRIPVRNVRMVVAEFPDDVERPIWQ</sequence>
<protein>
    <submittedName>
        <fullName evidence="1">Uncharacterized protein</fullName>
    </submittedName>
</protein>
<accession>A0A7M3MAY7</accession>